<feature type="region of interest" description="Disordered" evidence="6">
    <location>
        <begin position="108"/>
        <end position="135"/>
    </location>
</feature>
<comment type="subunit">
    <text evidence="3">P1 and P2 exist as dimers at the large ribosomal subunit.</text>
</comment>
<evidence type="ECO:0000256" key="6">
    <source>
        <dbReference type="SAM" id="MobiDB-lite"/>
    </source>
</evidence>
<feature type="non-terminal residue" evidence="7">
    <location>
        <position position="1"/>
    </location>
</feature>
<gene>
    <name evidence="7" type="ORF">AABB24_002686</name>
</gene>
<keyword evidence="4" id="KW-0689">Ribosomal protein</keyword>
<evidence type="ECO:0000256" key="4">
    <source>
        <dbReference type="ARBA" id="ARBA00022980"/>
    </source>
</evidence>
<evidence type="ECO:0000313" key="8">
    <source>
        <dbReference type="Proteomes" id="UP001627284"/>
    </source>
</evidence>
<dbReference type="HAMAP" id="MF_01478">
    <property type="entry name" value="Ribosomal_L12_arch"/>
    <property type="match status" value="1"/>
</dbReference>
<dbReference type="FunFam" id="1.10.10.1410:FF:000001">
    <property type="entry name" value="60S acidic ribosomal protein P1"/>
    <property type="match status" value="1"/>
</dbReference>
<name>A0ABD2V4S1_9SOLN</name>
<protein>
    <recommendedName>
        <fullName evidence="9">60S acidic ribosomal protein P1</fullName>
    </recommendedName>
</protein>
<keyword evidence="8" id="KW-1185">Reference proteome</keyword>
<dbReference type="Pfam" id="PF00428">
    <property type="entry name" value="Ribosomal_60s"/>
    <property type="match status" value="1"/>
</dbReference>
<comment type="caution">
    <text evidence="7">The sequence shown here is derived from an EMBL/GenBank/DDBJ whole genome shotgun (WGS) entry which is preliminary data.</text>
</comment>
<comment type="similarity">
    <text evidence="2">Belongs to the eukaryotic ribosomal protein P1/P2 family.</text>
</comment>
<evidence type="ECO:0000313" key="7">
    <source>
        <dbReference type="EMBL" id="KAL3375848.1"/>
    </source>
</evidence>
<dbReference type="GO" id="GO:1990904">
    <property type="term" value="C:ribonucleoprotein complex"/>
    <property type="evidence" value="ECO:0007669"/>
    <property type="project" value="UniProtKB-KW"/>
</dbReference>
<evidence type="ECO:0008006" key="9">
    <source>
        <dbReference type="Google" id="ProtNLM"/>
    </source>
</evidence>
<dbReference type="InterPro" id="IPR038716">
    <property type="entry name" value="P1/P2_N_sf"/>
</dbReference>
<dbReference type="Gene3D" id="1.10.10.1410">
    <property type="match status" value="1"/>
</dbReference>
<evidence type="ECO:0000256" key="5">
    <source>
        <dbReference type="ARBA" id="ARBA00023274"/>
    </source>
</evidence>
<organism evidence="7 8">
    <name type="scientific">Solanum stoloniferum</name>
    <dbReference type="NCBI Taxonomy" id="62892"/>
    <lineage>
        <taxon>Eukaryota</taxon>
        <taxon>Viridiplantae</taxon>
        <taxon>Streptophyta</taxon>
        <taxon>Embryophyta</taxon>
        <taxon>Tracheophyta</taxon>
        <taxon>Spermatophyta</taxon>
        <taxon>Magnoliopsida</taxon>
        <taxon>eudicotyledons</taxon>
        <taxon>Gunneridae</taxon>
        <taxon>Pentapetalae</taxon>
        <taxon>asterids</taxon>
        <taxon>lamiids</taxon>
        <taxon>Solanales</taxon>
        <taxon>Solanaceae</taxon>
        <taxon>Solanoideae</taxon>
        <taxon>Solaneae</taxon>
        <taxon>Solanum</taxon>
    </lineage>
</organism>
<comment type="function">
    <text evidence="1">Plays an important role in the elongation step of protein synthesis.</text>
</comment>
<dbReference type="Proteomes" id="UP001627284">
    <property type="component" value="Unassembled WGS sequence"/>
</dbReference>
<dbReference type="GO" id="GO:0005840">
    <property type="term" value="C:ribosome"/>
    <property type="evidence" value="ECO:0007669"/>
    <property type="project" value="UniProtKB-KW"/>
</dbReference>
<dbReference type="EMBL" id="JBJKTR010000002">
    <property type="protein sequence ID" value="KAL3375848.1"/>
    <property type="molecule type" value="Genomic_DNA"/>
</dbReference>
<evidence type="ECO:0000256" key="2">
    <source>
        <dbReference type="ARBA" id="ARBA00005436"/>
    </source>
</evidence>
<keyword evidence="5" id="KW-0687">Ribonucleoprotein</keyword>
<dbReference type="InterPro" id="IPR027534">
    <property type="entry name" value="Ribosomal_P1/P2"/>
</dbReference>
<dbReference type="AlphaFoldDB" id="A0ABD2V4S1"/>
<proteinExistence type="inferred from homology"/>
<sequence length="135" mass="14300">CLLGFSENHPLLVRVFRKTCSQMSSTGDVAYTYACLILHTDGIPVTAEKITTLVKATNVKVESYCPILFAKHCEKKNVEELIMNVGSGGSIVSTGVVAVAAPATGEDVATAPAAGEKKEEAKEESDEGAMFSLFD</sequence>
<evidence type="ECO:0000256" key="3">
    <source>
        <dbReference type="ARBA" id="ARBA00011266"/>
    </source>
</evidence>
<reference evidence="7 8" key="1">
    <citation type="submission" date="2024-05" db="EMBL/GenBank/DDBJ databases">
        <title>De novo assembly of an allotetraploid wild potato.</title>
        <authorList>
            <person name="Hosaka A.J."/>
        </authorList>
    </citation>
    <scope>NUCLEOTIDE SEQUENCE [LARGE SCALE GENOMIC DNA]</scope>
    <source>
        <tissue evidence="7">Young leaves</tissue>
    </source>
</reference>
<dbReference type="PANTHER" id="PTHR45696:SF36">
    <property type="entry name" value="60S ACIDIC RIBOSOMAL PROTEIN P1-LIKE"/>
    <property type="match status" value="1"/>
</dbReference>
<dbReference type="PANTHER" id="PTHR45696">
    <property type="entry name" value="60S ACIDIC RIBOSOMAL PROTEIN P1"/>
    <property type="match status" value="1"/>
</dbReference>
<evidence type="ECO:0000256" key="1">
    <source>
        <dbReference type="ARBA" id="ARBA00003362"/>
    </source>
</evidence>
<dbReference type="CDD" id="cd05831">
    <property type="entry name" value="Ribosomal_P1"/>
    <property type="match status" value="1"/>
</dbReference>
<dbReference type="GO" id="GO:0003735">
    <property type="term" value="F:structural constituent of ribosome"/>
    <property type="evidence" value="ECO:0007669"/>
    <property type="project" value="UniProtKB-ARBA"/>
</dbReference>
<accession>A0ABD2V4S1</accession>